<name>I6MCR4_HAEIF</name>
<organism evidence="1">
    <name type="scientific">Haemophilus influenzae</name>
    <dbReference type="NCBI Taxonomy" id="727"/>
    <lineage>
        <taxon>Bacteria</taxon>
        <taxon>Pseudomonadati</taxon>
        <taxon>Pseudomonadota</taxon>
        <taxon>Gammaproteobacteria</taxon>
        <taxon>Pasteurellales</taxon>
        <taxon>Pasteurellaceae</taxon>
        <taxon>Haemophilus</taxon>
    </lineage>
</organism>
<evidence type="ECO:0000313" key="1">
    <source>
        <dbReference type="EMBL" id="AEK12221.1"/>
    </source>
</evidence>
<accession>I6MCR4</accession>
<protein>
    <submittedName>
        <fullName evidence="1">HcsA</fullName>
    </submittedName>
</protein>
<dbReference type="AlphaFoldDB" id="I6MCR4"/>
<reference evidence="1" key="1">
    <citation type="submission" date="2010-07" db="EMBL/GenBank/DDBJ databases">
        <title>Real-time PCR assays for detection of Haemophilus influenzae serotypes a-f and sequencing of serotype c, d, and e capsule biosynthesis regions.</title>
        <authorList>
            <person name="Dolan J.M."/>
            <person name="Hatcher C.P."/>
            <person name="Satterfield D."/>
            <person name="Mair R."/>
            <person name="Mayer L.W."/>
        </authorList>
    </citation>
    <scope>NUCLEOTIDE SEQUENCE</scope>
    <source>
        <strain evidence="1">M6548</strain>
    </source>
</reference>
<gene>
    <name evidence="1" type="primary">hcsA</name>
</gene>
<proteinExistence type="predicted"/>
<dbReference type="EMBL" id="HM770877">
    <property type="protein sequence ID" value="AEK12221.1"/>
    <property type="molecule type" value="Genomic_DNA"/>
</dbReference>
<sequence>MVARNLALFPLFLCPQPIRMAFFVFRSKLILPCSNVEKRCRFFQRPKSKGVIIY</sequence>